<evidence type="ECO:0000313" key="12">
    <source>
        <dbReference type="EMBL" id="MCP1676076.1"/>
    </source>
</evidence>
<dbReference type="PANTHER" id="PTHR30480:SF13">
    <property type="entry name" value="BETA-HEXOSAMINIDASE"/>
    <property type="match status" value="1"/>
</dbReference>
<dbReference type="GO" id="GO:0051301">
    <property type="term" value="P:cell division"/>
    <property type="evidence" value="ECO:0007669"/>
    <property type="project" value="UniProtKB-KW"/>
</dbReference>
<evidence type="ECO:0000256" key="7">
    <source>
        <dbReference type="ARBA" id="ARBA00023295"/>
    </source>
</evidence>
<dbReference type="GO" id="GO:0008360">
    <property type="term" value="P:regulation of cell shape"/>
    <property type="evidence" value="ECO:0007669"/>
    <property type="project" value="UniProtKB-KW"/>
</dbReference>
<feature type="binding site" evidence="10">
    <location>
        <position position="68"/>
    </location>
    <ligand>
        <name>substrate</name>
    </ligand>
</feature>
<dbReference type="NCBIfam" id="NF003740">
    <property type="entry name" value="PRK05337.1"/>
    <property type="match status" value="1"/>
</dbReference>
<evidence type="ECO:0000256" key="8">
    <source>
        <dbReference type="ARBA" id="ARBA00023306"/>
    </source>
</evidence>
<feature type="binding site" evidence="10">
    <location>
        <position position="142"/>
    </location>
    <ligand>
        <name>substrate</name>
    </ligand>
</feature>
<dbReference type="Pfam" id="PF00933">
    <property type="entry name" value="Glyco_hydro_3"/>
    <property type="match status" value="1"/>
</dbReference>
<keyword evidence="13" id="KW-1185">Reference proteome</keyword>
<keyword evidence="3 10" id="KW-0132">Cell division</keyword>
<feature type="domain" description="Glycoside hydrolase family 3 N-terminal" evidence="11">
    <location>
        <begin position="19"/>
        <end position="302"/>
    </location>
</feature>
<sequence length="339" mass="36026">MFEEQQLGPLIVGLQGTQLTGAERRLLQHPAVGGVILFARNIETPAQIRALTESIRGLRSPALLVSVDQEGGRVQRCREGFTRLPPAGYFGERYRQSADAGLALARAAGLVMAAELRRVGIDYSFAPVLDLDLGLSSVIGDRAFHSDPEAVAALAGAWIDGMHAAGMPCTGKHFPGHGGVMPDSHLDLPVDQRSLAELERADLVPYARLIEAGKLDCAMTAHIVFPALDRLPASFSEVWMNQVLRGQLGFKGLIVADDLGMEGAAVVGDLPERATRALSAGADMVMVCNELDAMADVIAALARAPANASAMARRQRLRDAVTSAPPASEEALARALLRE</sequence>
<dbReference type="EC" id="3.2.1.52" evidence="10"/>
<keyword evidence="2 10" id="KW-0963">Cytoplasm</keyword>
<proteinExistence type="inferred from homology"/>
<keyword evidence="6 10" id="KW-0573">Peptidoglycan synthesis</keyword>
<dbReference type="EMBL" id="JALJXV010000008">
    <property type="protein sequence ID" value="MCP1676076.1"/>
    <property type="molecule type" value="Genomic_DNA"/>
</dbReference>
<comment type="pathway">
    <text evidence="10">Cell wall biogenesis; peptidoglycan recycling.</text>
</comment>
<dbReference type="InterPro" id="IPR017853">
    <property type="entry name" value="GH"/>
</dbReference>
<gene>
    <name evidence="10" type="primary">nagZ</name>
    <name evidence="12" type="ORF">J2T57_003235</name>
</gene>
<evidence type="ECO:0000256" key="2">
    <source>
        <dbReference type="ARBA" id="ARBA00022490"/>
    </source>
</evidence>
<dbReference type="Proteomes" id="UP001205843">
    <property type="component" value="Unassembled WGS sequence"/>
</dbReference>
<evidence type="ECO:0000259" key="11">
    <source>
        <dbReference type="Pfam" id="PF00933"/>
    </source>
</evidence>
<comment type="subcellular location">
    <subcellularLocation>
        <location evidence="10">Cytoplasm</location>
    </subcellularLocation>
</comment>
<keyword evidence="5 10" id="KW-0133">Cell shape</keyword>
<dbReference type="RefSeq" id="WP_253480747.1">
    <property type="nucleotide sequence ID" value="NZ_JALJXV010000008.1"/>
</dbReference>
<feature type="binding site" evidence="10">
    <location>
        <position position="76"/>
    </location>
    <ligand>
        <name>substrate</name>
    </ligand>
</feature>
<dbReference type="GO" id="GO:0005737">
    <property type="term" value="C:cytoplasm"/>
    <property type="evidence" value="ECO:0007669"/>
    <property type="project" value="UniProtKB-SubCell"/>
</dbReference>
<dbReference type="Gene3D" id="3.20.20.300">
    <property type="entry name" value="Glycoside hydrolase, family 3, N-terminal domain"/>
    <property type="match status" value="1"/>
</dbReference>
<keyword evidence="7 10" id="KW-0326">Glycosidase</keyword>
<dbReference type="HAMAP" id="MF_00364">
    <property type="entry name" value="NagZ"/>
    <property type="match status" value="1"/>
</dbReference>
<keyword evidence="4 10" id="KW-0378">Hydrolase</keyword>
<feature type="binding site" evidence="10">
    <location>
        <begin position="172"/>
        <end position="173"/>
    </location>
    <ligand>
        <name>substrate</name>
    </ligand>
</feature>
<dbReference type="GO" id="GO:0009252">
    <property type="term" value="P:peptidoglycan biosynthetic process"/>
    <property type="evidence" value="ECO:0007669"/>
    <property type="project" value="UniProtKB-KW"/>
</dbReference>
<dbReference type="PANTHER" id="PTHR30480">
    <property type="entry name" value="BETA-HEXOSAMINIDASE-RELATED"/>
    <property type="match status" value="1"/>
</dbReference>
<feature type="site" description="Important for catalytic activity" evidence="10">
    <location>
        <position position="183"/>
    </location>
</feature>
<comment type="caution">
    <text evidence="12">The sequence shown here is derived from an EMBL/GenBank/DDBJ whole genome shotgun (WGS) entry which is preliminary data.</text>
</comment>
<dbReference type="InterPro" id="IPR001764">
    <property type="entry name" value="Glyco_hydro_3_N"/>
</dbReference>
<dbReference type="AlphaFoldDB" id="A0AAE3G790"/>
<keyword evidence="8 10" id="KW-0131">Cell cycle</keyword>
<evidence type="ECO:0000256" key="5">
    <source>
        <dbReference type="ARBA" id="ARBA00022960"/>
    </source>
</evidence>
<keyword evidence="9 10" id="KW-0961">Cell wall biogenesis/degradation</keyword>
<accession>A0AAE3G790</accession>
<comment type="similarity">
    <text evidence="10">Belongs to the glycosyl hydrolase 3 family. NagZ subfamily.</text>
</comment>
<evidence type="ECO:0000313" key="13">
    <source>
        <dbReference type="Proteomes" id="UP001205843"/>
    </source>
</evidence>
<feature type="active site" description="Nucleophile" evidence="10">
    <location>
        <position position="257"/>
    </location>
</feature>
<dbReference type="GO" id="GO:0005975">
    <property type="term" value="P:carbohydrate metabolic process"/>
    <property type="evidence" value="ECO:0007669"/>
    <property type="project" value="InterPro"/>
</dbReference>
<evidence type="ECO:0000256" key="9">
    <source>
        <dbReference type="ARBA" id="ARBA00023316"/>
    </source>
</evidence>
<reference evidence="12" key="1">
    <citation type="submission" date="2022-03" db="EMBL/GenBank/DDBJ databases">
        <title>Genomic Encyclopedia of Type Strains, Phase III (KMG-III): the genomes of soil and plant-associated and newly described type strains.</title>
        <authorList>
            <person name="Whitman W."/>
        </authorList>
    </citation>
    <scope>NUCLEOTIDE SEQUENCE</scope>
    <source>
        <strain evidence="12">ANL 6-2</strain>
    </source>
</reference>
<dbReference type="SUPFAM" id="SSF51445">
    <property type="entry name" value="(Trans)glycosidases"/>
    <property type="match status" value="1"/>
</dbReference>
<dbReference type="GO" id="GO:0071555">
    <property type="term" value="P:cell wall organization"/>
    <property type="evidence" value="ECO:0007669"/>
    <property type="project" value="UniProtKB-KW"/>
</dbReference>
<dbReference type="GO" id="GO:0009254">
    <property type="term" value="P:peptidoglycan turnover"/>
    <property type="evidence" value="ECO:0007669"/>
    <property type="project" value="UniProtKB-UniRule"/>
</dbReference>
<organism evidence="12 13">
    <name type="scientific">Natronocella acetinitrilica</name>
    <dbReference type="NCBI Taxonomy" id="414046"/>
    <lineage>
        <taxon>Bacteria</taxon>
        <taxon>Pseudomonadati</taxon>
        <taxon>Pseudomonadota</taxon>
        <taxon>Gammaproteobacteria</taxon>
        <taxon>Chromatiales</taxon>
        <taxon>Ectothiorhodospiraceae</taxon>
        <taxon>Natronocella</taxon>
    </lineage>
</organism>
<protein>
    <recommendedName>
        <fullName evidence="10">Beta-hexosaminidase</fullName>
        <ecNumber evidence="10">3.2.1.52</ecNumber>
    </recommendedName>
    <alternativeName>
        <fullName evidence="10">Beta-N-acetylhexosaminidase</fullName>
    </alternativeName>
    <alternativeName>
        <fullName evidence="10">N-acetyl-beta-glucosaminidase</fullName>
    </alternativeName>
</protein>
<evidence type="ECO:0000256" key="1">
    <source>
        <dbReference type="ARBA" id="ARBA00001231"/>
    </source>
</evidence>
<evidence type="ECO:0000256" key="4">
    <source>
        <dbReference type="ARBA" id="ARBA00022801"/>
    </source>
</evidence>
<name>A0AAE3G790_9GAMM</name>
<dbReference type="InterPro" id="IPR036962">
    <property type="entry name" value="Glyco_hydro_3_N_sf"/>
</dbReference>
<evidence type="ECO:0000256" key="6">
    <source>
        <dbReference type="ARBA" id="ARBA00022984"/>
    </source>
</evidence>
<comment type="function">
    <text evidence="10">Plays a role in peptidoglycan recycling by cleaving the terminal beta-1,4-linked N-acetylglucosamine (GlcNAc) from peptide-linked peptidoglycan fragments, giving rise to free GlcNAc, anhydro-N-acetylmuramic acid and anhydro-N-acetylmuramic acid-linked peptides.</text>
</comment>
<evidence type="ECO:0000256" key="3">
    <source>
        <dbReference type="ARBA" id="ARBA00022618"/>
    </source>
</evidence>
<dbReference type="InterPro" id="IPR022956">
    <property type="entry name" value="Beta_hexosaminidase_bac"/>
</dbReference>
<comment type="catalytic activity">
    <reaction evidence="1 10">
        <text>Hydrolysis of terminal non-reducing N-acetyl-D-hexosamine residues in N-acetyl-beta-D-hexosaminides.</text>
        <dbReference type="EC" id="3.2.1.52"/>
    </reaction>
</comment>
<dbReference type="InterPro" id="IPR050226">
    <property type="entry name" value="NagZ_Beta-hexosaminidase"/>
</dbReference>
<feature type="active site" description="Proton donor/acceptor" evidence="10">
    <location>
        <position position="185"/>
    </location>
</feature>
<evidence type="ECO:0000256" key="10">
    <source>
        <dbReference type="HAMAP-Rule" id="MF_00364"/>
    </source>
</evidence>
<dbReference type="GO" id="GO:0004563">
    <property type="term" value="F:beta-N-acetylhexosaminidase activity"/>
    <property type="evidence" value="ECO:0007669"/>
    <property type="project" value="UniProtKB-UniRule"/>
</dbReference>